<proteinExistence type="predicted"/>
<dbReference type="EMBL" id="BMAW01028525">
    <property type="protein sequence ID" value="GFU07815.1"/>
    <property type="molecule type" value="Genomic_DNA"/>
</dbReference>
<reference evidence="1" key="1">
    <citation type="submission" date="2020-08" db="EMBL/GenBank/DDBJ databases">
        <title>Multicomponent nature underlies the extraordinary mechanical properties of spider dragline silk.</title>
        <authorList>
            <person name="Kono N."/>
            <person name="Nakamura H."/>
            <person name="Mori M."/>
            <person name="Yoshida Y."/>
            <person name="Ohtoshi R."/>
            <person name="Malay A.D."/>
            <person name="Moran D.A.P."/>
            <person name="Tomita M."/>
            <person name="Numata K."/>
            <person name="Arakawa K."/>
        </authorList>
    </citation>
    <scope>NUCLEOTIDE SEQUENCE</scope>
</reference>
<dbReference type="Proteomes" id="UP000887013">
    <property type="component" value="Unassembled WGS sequence"/>
</dbReference>
<evidence type="ECO:0000313" key="1">
    <source>
        <dbReference type="EMBL" id="GFU07815.1"/>
    </source>
</evidence>
<protein>
    <submittedName>
        <fullName evidence="1">Uncharacterized protein</fullName>
    </submittedName>
</protein>
<gene>
    <name evidence="1" type="ORF">NPIL_93721</name>
</gene>
<organism evidence="1 2">
    <name type="scientific">Nephila pilipes</name>
    <name type="common">Giant wood spider</name>
    <name type="synonym">Nephila maculata</name>
    <dbReference type="NCBI Taxonomy" id="299642"/>
    <lineage>
        <taxon>Eukaryota</taxon>
        <taxon>Metazoa</taxon>
        <taxon>Ecdysozoa</taxon>
        <taxon>Arthropoda</taxon>
        <taxon>Chelicerata</taxon>
        <taxon>Arachnida</taxon>
        <taxon>Araneae</taxon>
        <taxon>Araneomorphae</taxon>
        <taxon>Entelegynae</taxon>
        <taxon>Araneoidea</taxon>
        <taxon>Nephilidae</taxon>
        <taxon>Nephila</taxon>
    </lineage>
</organism>
<name>A0A8X6UGI5_NEPPI</name>
<dbReference type="AlphaFoldDB" id="A0A8X6UGI5"/>
<evidence type="ECO:0000313" key="2">
    <source>
        <dbReference type="Proteomes" id="UP000887013"/>
    </source>
</evidence>
<keyword evidence="2" id="KW-1185">Reference proteome</keyword>
<sequence>MYNASSISQTKGKYGQLLYTVFCKPKKEKKVAAEEKEVRSAWQAWKALASRKVSSVIARKKKSTTGAIPKGNGSMGVYKMELPYGVDCNGIFFDGITKLTLYYGVFVYAGAAAAAISGCRHDEGFGRYLCVFRTMMFQD</sequence>
<comment type="caution">
    <text evidence="1">The sequence shown here is derived from an EMBL/GenBank/DDBJ whole genome shotgun (WGS) entry which is preliminary data.</text>
</comment>
<accession>A0A8X6UGI5</accession>